<dbReference type="Proteomes" id="UP000481153">
    <property type="component" value="Unassembled WGS sequence"/>
</dbReference>
<keyword evidence="1" id="KW-0472">Membrane</keyword>
<organism evidence="2 3">
    <name type="scientific">Aphanomyces euteiches</name>
    <dbReference type="NCBI Taxonomy" id="100861"/>
    <lineage>
        <taxon>Eukaryota</taxon>
        <taxon>Sar</taxon>
        <taxon>Stramenopiles</taxon>
        <taxon>Oomycota</taxon>
        <taxon>Saprolegniomycetes</taxon>
        <taxon>Saprolegniales</taxon>
        <taxon>Verrucalvaceae</taxon>
        <taxon>Aphanomyces</taxon>
    </lineage>
</organism>
<dbReference type="VEuPathDB" id="FungiDB:AeMF1_020424"/>
<dbReference type="PROSITE" id="PS51450">
    <property type="entry name" value="LRR"/>
    <property type="match status" value="1"/>
</dbReference>
<feature type="transmembrane region" description="Helical" evidence="1">
    <location>
        <begin position="234"/>
        <end position="254"/>
    </location>
</feature>
<feature type="transmembrane region" description="Helical" evidence="1">
    <location>
        <begin position="192"/>
        <end position="214"/>
    </location>
</feature>
<sequence>MAARCLRWIAGGLASATVRPILPSKVRLPSPASSVEAIPLIELSPTRYRIALSCSLVLHVLCLVYCACVVDATTTNVVVRAAESSPASPRTLILLAHLFVAVLHGIQAHRLVTRAFFQQSDFVSIKPTHAPSPRMYLWLTLHRLLGLLSHSIQLILLLRFLQSRAILVLYAFCLWSFSLVHPCFLTHKATHVISLAFSLLLDVVGGIFVRMYLWSTQDTILLDISTFTVGFASVFPNALILSALSAGLSCIAPLKPVRSPQKVRRVNGASSIPSFESPGHQTSVKKQPLSMHITAWLGLGYAILSAVGVFYYLFALPPTLPGCSVFHRRLTSSPVYACAALDIDCSVQSLELLSALPSAFLFTLGFANCPNLSLSILDAFQSLRRVHFVNTSFASSLLATFLPPSVNSAEFHHTALLSLMHPQLFPSTLSKLSISYSDLEFLPFMPQLHSLTITRTPLQAINLSFFPQLEHLSLADNHLEALYLAHAPARLQSIDLSGNPIAELPDNLFLLPHLETLVLERTLVDHVGGGRVSSSLVRIWAAETALCRRILAFLSKAQVVYSHGDTALVECVNRRFKLTK</sequence>
<dbReference type="SUPFAM" id="SSF52058">
    <property type="entry name" value="L domain-like"/>
    <property type="match status" value="1"/>
</dbReference>
<dbReference type="InterPro" id="IPR032675">
    <property type="entry name" value="LRR_dom_sf"/>
</dbReference>
<dbReference type="EMBL" id="VJMJ01000083">
    <property type="protein sequence ID" value="KAF0737665.1"/>
    <property type="molecule type" value="Genomic_DNA"/>
</dbReference>
<dbReference type="InterPro" id="IPR001611">
    <property type="entry name" value="Leu-rich_rpt"/>
</dbReference>
<accession>A0A6G0XBX9</accession>
<evidence type="ECO:0000313" key="2">
    <source>
        <dbReference type="EMBL" id="KAF0737665.1"/>
    </source>
</evidence>
<dbReference type="AlphaFoldDB" id="A0A6G0XBX9"/>
<proteinExistence type="predicted"/>
<name>A0A6G0XBX9_9STRA</name>
<evidence type="ECO:0000256" key="1">
    <source>
        <dbReference type="SAM" id="Phobius"/>
    </source>
</evidence>
<feature type="transmembrane region" description="Helical" evidence="1">
    <location>
        <begin position="293"/>
        <end position="314"/>
    </location>
</feature>
<dbReference type="Gene3D" id="3.80.10.10">
    <property type="entry name" value="Ribonuclease Inhibitor"/>
    <property type="match status" value="1"/>
</dbReference>
<feature type="transmembrane region" description="Helical" evidence="1">
    <location>
        <begin position="92"/>
        <end position="112"/>
    </location>
</feature>
<feature type="transmembrane region" description="Helical" evidence="1">
    <location>
        <begin position="144"/>
        <end position="161"/>
    </location>
</feature>
<keyword evidence="1" id="KW-1133">Transmembrane helix</keyword>
<feature type="transmembrane region" description="Helical" evidence="1">
    <location>
        <begin position="50"/>
        <end position="72"/>
    </location>
</feature>
<comment type="caution">
    <text evidence="2">The sequence shown here is derived from an EMBL/GenBank/DDBJ whole genome shotgun (WGS) entry which is preliminary data.</text>
</comment>
<gene>
    <name evidence="2" type="ORF">Ae201684_006332</name>
</gene>
<keyword evidence="1" id="KW-0812">Transmembrane</keyword>
<keyword evidence="3" id="KW-1185">Reference proteome</keyword>
<feature type="transmembrane region" description="Helical" evidence="1">
    <location>
        <begin position="167"/>
        <end position="185"/>
    </location>
</feature>
<evidence type="ECO:0000313" key="3">
    <source>
        <dbReference type="Proteomes" id="UP000481153"/>
    </source>
</evidence>
<reference evidence="2 3" key="1">
    <citation type="submission" date="2019-07" db="EMBL/GenBank/DDBJ databases">
        <title>Genomics analysis of Aphanomyces spp. identifies a new class of oomycete effector associated with host adaptation.</title>
        <authorList>
            <person name="Gaulin E."/>
        </authorList>
    </citation>
    <scope>NUCLEOTIDE SEQUENCE [LARGE SCALE GENOMIC DNA]</scope>
    <source>
        <strain evidence="2 3">ATCC 201684</strain>
    </source>
</reference>
<protein>
    <submittedName>
        <fullName evidence="2">Uncharacterized protein</fullName>
    </submittedName>
</protein>